<dbReference type="Proteomes" id="UP000188181">
    <property type="component" value="Chromosome"/>
</dbReference>
<reference evidence="11" key="1">
    <citation type="submission" date="2017-02" db="EMBL/GenBank/DDBJ databases">
        <title>Comparative genomics and description of representatives of a novel lineage of planctomycetes thriving in anoxic sediments.</title>
        <authorList>
            <person name="Spring S."/>
            <person name="Bunk B."/>
            <person name="Sproer C."/>
        </authorList>
    </citation>
    <scope>NUCLEOTIDE SEQUENCE [LARGE SCALE GENOMIC DNA]</scope>
    <source>
        <strain evidence="11">SM-Chi-D1</strain>
    </source>
</reference>
<protein>
    <recommendedName>
        <fullName evidence="8">Outer membrane protein assembly factor BamA</fullName>
    </recommendedName>
</protein>
<dbReference type="Pfam" id="PF07244">
    <property type="entry name" value="POTRA"/>
    <property type="match status" value="4"/>
</dbReference>
<keyword evidence="6" id="KW-0472">Membrane</keyword>
<evidence type="ECO:0000256" key="7">
    <source>
        <dbReference type="ARBA" id="ARBA00023237"/>
    </source>
</evidence>
<organism evidence="10 11">
    <name type="scientific">Limihaloglobus sulfuriphilus</name>
    <dbReference type="NCBI Taxonomy" id="1851148"/>
    <lineage>
        <taxon>Bacteria</taxon>
        <taxon>Pseudomonadati</taxon>
        <taxon>Planctomycetota</taxon>
        <taxon>Phycisphaerae</taxon>
        <taxon>Sedimentisphaerales</taxon>
        <taxon>Sedimentisphaeraceae</taxon>
        <taxon>Limihaloglobus</taxon>
    </lineage>
</organism>
<keyword evidence="4" id="KW-0732">Signal</keyword>
<evidence type="ECO:0000256" key="8">
    <source>
        <dbReference type="NCBIfam" id="TIGR03303"/>
    </source>
</evidence>
<evidence type="ECO:0000313" key="10">
    <source>
        <dbReference type="EMBL" id="AQQ70101.1"/>
    </source>
</evidence>
<dbReference type="Gene3D" id="3.10.20.310">
    <property type="entry name" value="membrane protein fhac"/>
    <property type="match status" value="5"/>
</dbReference>
<evidence type="ECO:0000256" key="6">
    <source>
        <dbReference type="ARBA" id="ARBA00023136"/>
    </source>
</evidence>
<accession>A0A1Q2MBP2</accession>
<feature type="domain" description="POTRA" evidence="9">
    <location>
        <begin position="265"/>
        <end position="342"/>
    </location>
</feature>
<dbReference type="Pfam" id="PF01103">
    <property type="entry name" value="Omp85"/>
    <property type="match status" value="1"/>
</dbReference>
<dbReference type="PANTHER" id="PTHR12815:SF47">
    <property type="entry name" value="TRANSLOCATION AND ASSEMBLY MODULE SUBUNIT TAMA"/>
    <property type="match status" value="1"/>
</dbReference>
<dbReference type="InterPro" id="IPR039910">
    <property type="entry name" value="D15-like"/>
</dbReference>
<dbReference type="EMBL" id="CP019646">
    <property type="protein sequence ID" value="AQQ70101.1"/>
    <property type="molecule type" value="Genomic_DNA"/>
</dbReference>
<dbReference type="KEGG" id="pbas:SMSP2_00442"/>
<evidence type="ECO:0000256" key="3">
    <source>
        <dbReference type="ARBA" id="ARBA00022692"/>
    </source>
</evidence>
<dbReference type="InterPro" id="IPR034746">
    <property type="entry name" value="POTRA"/>
</dbReference>
<proteinExistence type="predicted"/>
<dbReference type="STRING" id="1851148.SMSP2_00442"/>
<dbReference type="InterPro" id="IPR023707">
    <property type="entry name" value="OM_assembly_BamA"/>
</dbReference>
<dbReference type="PROSITE" id="PS51779">
    <property type="entry name" value="POTRA"/>
    <property type="match status" value="4"/>
</dbReference>
<evidence type="ECO:0000256" key="5">
    <source>
        <dbReference type="ARBA" id="ARBA00022737"/>
    </source>
</evidence>
<evidence type="ECO:0000313" key="11">
    <source>
        <dbReference type="Proteomes" id="UP000188181"/>
    </source>
</evidence>
<dbReference type="GO" id="GO:0071709">
    <property type="term" value="P:membrane assembly"/>
    <property type="evidence" value="ECO:0007669"/>
    <property type="project" value="InterPro"/>
</dbReference>
<keyword evidence="7" id="KW-0998">Cell outer membrane</keyword>
<evidence type="ECO:0000259" key="9">
    <source>
        <dbReference type="PROSITE" id="PS51779"/>
    </source>
</evidence>
<dbReference type="NCBIfam" id="TIGR03303">
    <property type="entry name" value="OM_YaeT"/>
    <property type="match status" value="1"/>
</dbReference>
<dbReference type="InterPro" id="IPR000184">
    <property type="entry name" value="Bac_surfAg_D15"/>
</dbReference>
<keyword evidence="3" id="KW-0812">Transmembrane</keyword>
<feature type="domain" description="POTRA" evidence="9">
    <location>
        <begin position="27"/>
        <end position="98"/>
    </location>
</feature>
<evidence type="ECO:0000256" key="2">
    <source>
        <dbReference type="ARBA" id="ARBA00022452"/>
    </source>
</evidence>
<keyword evidence="5" id="KW-0677">Repeat</keyword>
<comment type="subcellular location">
    <subcellularLocation>
        <location evidence="1">Membrane</location>
    </subcellularLocation>
</comment>
<feature type="domain" description="POTRA" evidence="9">
    <location>
        <begin position="99"/>
        <end position="174"/>
    </location>
</feature>
<dbReference type="GO" id="GO:0009279">
    <property type="term" value="C:cell outer membrane"/>
    <property type="evidence" value="ECO:0007669"/>
    <property type="project" value="UniProtKB-UniRule"/>
</dbReference>
<sequence length="771" mass="87228">MGKLKITYSAVIVLLMCLGSSVFSAELRINEIEVTGNVTLEPEEIFSKIKLRRNDILAEQTLADDVKNIAELDGVEYAYYNLDEVEGGVNLTYVVVEREVIRDIIINGNKKYRDKKLIKETGLKKGEYLDRAEVGIAVDMLKNFYIKKGFPFVEISLDELKLNNAVIEINIDEGSKKIKTYKVYVQGNEKLSDKYLLDRLESKKKAFFFFKKTFNKEYPQQDIEAIIEKCRNKGFLDAEVTSKVSFEPKEGRADITFIVNEGTQYIVSDVAVSGNSVFSNEELLSEMKLREDEPFGSDKEKHDTRSLLDKYREIGYIEADVTLTKEFHQGNMVACRYDIVENDRYRVGRITITGNENVHDKAVRNVLDDYGFKPGEWYDGSLASGDGTGTLENDLKRAVYAESAVITPVESDAGTKNAIVDITEGQTGMIMFGAGVNSSSGVIGQVILEQRNFDLFDWPDSMSEFLTGKAFRGAGQRLRLTFEPGTEETRYSATWTDPYLNDMPYELTVGSSSFERDWEAHTEKRLSGRFSLARRYDDGWTFGTGFRAENVKTEDIDFDAPWQIFDEEGNNNIYGVQVFVTRDTTDSRYTPTEGDIFQTSLEGLAGDYDFGKLEFTYRFYHPLWEDISGRKTVLASKLHYGSVIGDAPTFEKYYAGGTGNLRGFEYRGVSPRGESKNIPGRKKDPVGSDWIFLANTEMSIPLSSDMFSWLLFIDSGTVETGRYRSAAGTGIEIMIPQWFGPVPMRFEFGIPITEDDTDDTQVFSFSVGRLF</sequence>
<evidence type="ECO:0000256" key="1">
    <source>
        <dbReference type="ARBA" id="ARBA00004370"/>
    </source>
</evidence>
<gene>
    <name evidence="10" type="primary">bamA</name>
    <name evidence="10" type="ORF">SMSP2_00442</name>
</gene>
<dbReference type="PANTHER" id="PTHR12815">
    <property type="entry name" value="SORTING AND ASSEMBLY MACHINERY SAMM50 PROTEIN FAMILY MEMBER"/>
    <property type="match status" value="1"/>
</dbReference>
<name>A0A1Q2MBP2_9BACT</name>
<keyword evidence="2" id="KW-1134">Transmembrane beta strand</keyword>
<dbReference type="Gene3D" id="2.40.160.50">
    <property type="entry name" value="membrane protein fhac: a member of the omp85/tpsb transporter family"/>
    <property type="match status" value="1"/>
</dbReference>
<evidence type="ECO:0000256" key="4">
    <source>
        <dbReference type="ARBA" id="ARBA00022729"/>
    </source>
</evidence>
<feature type="domain" description="POTRA" evidence="9">
    <location>
        <begin position="345"/>
        <end position="425"/>
    </location>
</feature>
<keyword evidence="11" id="KW-1185">Reference proteome</keyword>
<dbReference type="AlphaFoldDB" id="A0A1Q2MBP2"/>
<dbReference type="InterPro" id="IPR010827">
    <property type="entry name" value="BamA/TamA_POTRA"/>
</dbReference>